<evidence type="ECO:0000313" key="2">
    <source>
        <dbReference type="Proteomes" id="UP000008817"/>
    </source>
</evidence>
<dbReference type="AlphaFoldDB" id="B3Q055"/>
<reference evidence="1 2" key="1">
    <citation type="submission" date="2008-04" db="EMBL/GenBank/DDBJ databases">
        <title>Genome diversity and DNA divergence of Rhizobium etli.</title>
        <authorList>
            <person name="Gonzalez V."/>
            <person name="Acosta J.L."/>
            <person name="Santamaria R.I."/>
            <person name="Bustos P."/>
            <person name="Hernandez-Gonzalez I.L."/>
            <person name="Fernandez J.L."/>
            <person name="Diaz R."/>
            <person name="Flores M."/>
            <person name="Mora J."/>
            <person name="Palacios R."/>
            <person name="Davila G."/>
        </authorList>
    </citation>
    <scope>NUCLEOTIDE SEQUENCE [LARGE SCALE GENOMIC DNA]</scope>
    <source>
        <strain evidence="1 2">CIAT 652</strain>
    </source>
</reference>
<accession>B3Q055</accession>
<dbReference type="Proteomes" id="UP000008817">
    <property type="component" value="Chromosome"/>
</dbReference>
<dbReference type="eggNOG" id="ENOG502ZZ4Z">
    <property type="taxonomic scope" value="Bacteria"/>
</dbReference>
<organism evidence="1 2">
    <name type="scientific">Rhizobium etli (strain CIAT 652)</name>
    <dbReference type="NCBI Taxonomy" id="491916"/>
    <lineage>
        <taxon>Bacteria</taxon>
        <taxon>Pseudomonadati</taxon>
        <taxon>Pseudomonadota</taxon>
        <taxon>Alphaproteobacteria</taxon>
        <taxon>Hyphomicrobiales</taxon>
        <taxon>Rhizobiaceae</taxon>
        <taxon>Rhizobium/Agrobacterium group</taxon>
        <taxon>Rhizobium</taxon>
    </lineage>
</organism>
<dbReference type="EMBL" id="CP001074">
    <property type="protein sequence ID" value="ACE89487.1"/>
    <property type="molecule type" value="Genomic_DNA"/>
</dbReference>
<gene>
    <name evidence="1" type="ordered locus">RHECIAT_CH0000494</name>
</gene>
<sequence length="98" mass="11073">MDAFAAAATFKDSIEAFGDAAIDELTAEAGYRRARTNIANLHQSRKTEIETMLEAYSRRPWPADHHQGVRECAENALAVLDLLYRDFQRNLAILHKRG</sequence>
<dbReference type="HOGENOM" id="CLU_2331697_0_0_5"/>
<name>B3Q055_RHIE6</name>
<dbReference type="KEGG" id="rec:RHECIAT_CH0000494"/>
<proteinExistence type="predicted"/>
<evidence type="ECO:0000313" key="1">
    <source>
        <dbReference type="EMBL" id="ACE89487.1"/>
    </source>
</evidence>
<protein>
    <submittedName>
        <fullName evidence="1">Uncharacterized protein</fullName>
    </submittedName>
</protein>